<keyword evidence="3" id="KW-1185">Reference proteome</keyword>
<dbReference type="OrthoDB" id="158357at2759"/>
<keyword evidence="2" id="KW-0808">Transferase</keyword>
<evidence type="ECO:0000313" key="3">
    <source>
        <dbReference type="Proteomes" id="UP000194236"/>
    </source>
</evidence>
<protein>
    <submittedName>
        <fullName evidence="2">1-phosphatidylinositol 3-phosphate 5-kinase-like protein</fullName>
    </submittedName>
</protein>
<dbReference type="GO" id="GO:0046854">
    <property type="term" value="P:phosphatidylinositol phosphate biosynthetic process"/>
    <property type="evidence" value="ECO:0007669"/>
    <property type="project" value="TreeGrafter"/>
</dbReference>
<evidence type="ECO:0000256" key="1">
    <source>
        <dbReference type="SAM" id="MobiDB-lite"/>
    </source>
</evidence>
<proteinExistence type="predicted"/>
<dbReference type="InterPro" id="IPR002423">
    <property type="entry name" value="Cpn60/GroEL/TCP-1"/>
</dbReference>
<dbReference type="SUPFAM" id="SSF52029">
    <property type="entry name" value="GroEL apical domain-like"/>
    <property type="match status" value="1"/>
</dbReference>
<dbReference type="GO" id="GO:0010008">
    <property type="term" value="C:endosome membrane"/>
    <property type="evidence" value="ECO:0007669"/>
    <property type="project" value="TreeGrafter"/>
</dbReference>
<evidence type="ECO:0000313" key="2">
    <source>
        <dbReference type="EMBL" id="OTF83976.1"/>
    </source>
</evidence>
<keyword evidence="2" id="KW-0418">Kinase</keyword>
<gene>
    <name evidence="2" type="ORF">BLA29_001357</name>
</gene>
<comment type="caution">
    <text evidence="2">The sequence shown here is derived from an EMBL/GenBank/DDBJ whole genome shotgun (WGS) entry which is preliminary data.</text>
</comment>
<dbReference type="GO" id="GO:0005524">
    <property type="term" value="F:ATP binding"/>
    <property type="evidence" value="ECO:0007669"/>
    <property type="project" value="InterPro"/>
</dbReference>
<dbReference type="GO" id="GO:0000285">
    <property type="term" value="F:1-phosphatidylinositol-3-phosphate 5-kinase activity"/>
    <property type="evidence" value="ECO:0007669"/>
    <property type="project" value="TreeGrafter"/>
</dbReference>
<dbReference type="AlphaFoldDB" id="A0A1Y3BWS9"/>
<feature type="compositionally biased region" description="Low complexity" evidence="1">
    <location>
        <begin position="815"/>
        <end position="832"/>
    </location>
</feature>
<feature type="non-terminal residue" evidence="2">
    <location>
        <position position="882"/>
    </location>
</feature>
<name>A0A1Y3BWS9_EURMA</name>
<sequence length="882" mass="102738">MSIDWQPILNRIAKQIADTIKLPQFSYLYSIDNYYQINNDLLIQSNEISSYPMDIRKRGLVFTKNVAHRKMRTCIDQPRILLFACSIGYDERRRSQSNSSTSQFKLTLFDSMRLQESDYISNLVAKIELLKPDVIFAQGTVSQTALELLRQKDITVVLNVKNSILERISFFTNAELIHSPEMILSTTRVGACQKFLLKDYQMSKDSTLQRRIYFGNKKTLMFLEGCIKNIGCSVILRGSSRFQDFKKLKKILHYMMFVHYNGRLEKAFHQSFNCLPIRRKMAIDNDHVTLAQYYQAINDNNNNSDKINEPKESLIQMQLNSKKLETILNEIPLSCSPLIVFNVPFLMYENIHRISSLRFYYPIQILPSKRLCREVSIELGLNKNIDAASDSDMENDEFVNYSYLFDGKQSNDSNKNESSKLLFLNLLTSRYMIVKQHPFIINDDYEFNQKCQQFISDFRACGPYLRYAPDFFFRNNNEQQSSNSSMKKNANESSFNDQTMIECLSSTEHQNISVLFSVFSLQTETAFNYCLKPKILAIDYYGNNDMSLGSFLIRHFFYRQSRFNQSSTVIGDLGGFSQAQEIFENTTFINTNVGRKIFCPNENCHISMFKHLMRFTHHNGTITIYLNKLNESRNVTMPHKILTWTYCTQCQSISEYTEIKMIDDLKQLTEQCHEVFAKVKNEIEKIRSMINGQCISSSNTNANVETINLAKLDEFLQTQQKEENDFNRKIKEMHFELSTPELGNANVLDLFYLENNVAFIKKLIAEIVLSWNDRIREFFHEDLQSKKRNNMDNKFITSIVNRFLSNDSESKSNDNVKNSMENNNNNDNNTVDNVKEDNISYFSDLNEIDENNFIETTSTTTMDNQEKSPNKLSALKNKMLSK</sequence>
<organism evidence="2 3">
    <name type="scientific">Euroglyphus maynei</name>
    <name type="common">Mayne's house dust mite</name>
    <dbReference type="NCBI Taxonomy" id="6958"/>
    <lineage>
        <taxon>Eukaryota</taxon>
        <taxon>Metazoa</taxon>
        <taxon>Ecdysozoa</taxon>
        <taxon>Arthropoda</taxon>
        <taxon>Chelicerata</taxon>
        <taxon>Arachnida</taxon>
        <taxon>Acari</taxon>
        <taxon>Acariformes</taxon>
        <taxon>Sarcoptiformes</taxon>
        <taxon>Astigmata</taxon>
        <taxon>Psoroptidia</taxon>
        <taxon>Analgoidea</taxon>
        <taxon>Pyroglyphidae</taxon>
        <taxon>Pyroglyphinae</taxon>
        <taxon>Euroglyphus</taxon>
    </lineage>
</organism>
<accession>A0A1Y3BWS9</accession>
<dbReference type="Gene3D" id="3.50.7.10">
    <property type="entry name" value="GroEL"/>
    <property type="match status" value="1"/>
</dbReference>
<dbReference type="EMBL" id="MUJZ01001306">
    <property type="protein sequence ID" value="OTF83976.1"/>
    <property type="molecule type" value="Genomic_DNA"/>
</dbReference>
<dbReference type="PANTHER" id="PTHR45748">
    <property type="entry name" value="1-PHOSPHATIDYLINOSITOL 3-PHOSPHATE 5-KINASE-RELATED"/>
    <property type="match status" value="1"/>
</dbReference>
<feature type="region of interest" description="Disordered" evidence="1">
    <location>
        <begin position="857"/>
        <end position="882"/>
    </location>
</feature>
<dbReference type="Proteomes" id="UP000194236">
    <property type="component" value="Unassembled WGS sequence"/>
</dbReference>
<dbReference type="PANTHER" id="PTHR45748:SF7">
    <property type="entry name" value="1-PHOSPHATIDYLINOSITOL 3-PHOSPHATE 5-KINASE-RELATED"/>
    <property type="match status" value="1"/>
</dbReference>
<feature type="region of interest" description="Disordered" evidence="1">
    <location>
        <begin position="807"/>
        <end position="833"/>
    </location>
</feature>
<dbReference type="Pfam" id="PF00118">
    <property type="entry name" value="Cpn60_TCP1"/>
    <property type="match status" value="1"/>
</dbReference>
<dbReference type="InterPro" id="IPR027409">
    <property type="entry name" value="GroEL-like_apical_dom_sf"/>
</dbReference>
<reference evidence="2 3" key="1">
    <citation type="submission" date="2017-03" db="EMBL/GenBank/DDBJ databases">
        <title>Genome Survey of Euroglyphus maynei.</title>
        <authorList>
            <person name="Arlian L.G."/>
            <person name="Morgan M.S."/>
            <person name="Rider S.D."/>
        </authorList>
    </citation>
    <scope>NUCLEOTIDE SEQUENCE [LARGE SCALE GENOMIC DNA]</scope>
    <source>
        <strain evidence="2">Arlian Lab</strain>
        <tissue evidence="2">Whole body</tissue>
    </source>
</reference>
<dbReference type="FunFam" id="3.50.7.10:FF:000007">
    <property type="entry name" value="1-phosphatidylinositol 3-phosphate 5-kinase isoform X1"/>
    <property type="match status" value="1"/>
</dbReference>